<evidence type="ECO:0000313" key="1">
    <source>
        <dbReference type="EMBL" id="GKV50932.1"/>
    </source>
</evidence>
<accession>A0AAV5MQS0</accession>
<dbReference type="AlphaFoldDB" id="A0AAV5MQS0"/>
<evidence type="ECO:0000313" key="2">
    <source>
        <dbReference type="Proteomes" id="UP001054252"/>
    </source>
</evidence>
<sequence>MRRVTIKLQVGGVHNGGRVRNPDLCLIQTLRLETNHWASDPHDVLHIKRISKPDREEAINDTCLVTDSVKYLLPPPYLHIASSW</sequence>
<protein>
    <submittedName>
        <fullName evidence="1">Uncharacterized protein</fullName>
    </submittedName>
</protein>
<reference evidence="1 2" key="1">
    <citation type="journal article" date="2021" name="Commun. Biol.">
        <title>The genome of Shorea leprosula (Dipterocarpaceae) highlights the ecological relevance of drought in aseasonal tropical rainforests.</title>
        <authorList>
            <person name="Ng K.K.S."/>
            <person name="Kobayashi M.J."/>
            <person name="Fawcett J.A."/>
            <person name="Hatakeyama M."/>
            <person name="Paape T."/>
            <person name="Ng C.H."/>
            <person name="Ang C.C."/>
            <person name="Tnah L.H."/>
            <person name="Lee C.T."/>
            <person name="Nishiyama T."/>
            <person name="Sese J."/>
            <person name="O'Brien M.J."/>
            <person name="Copetti D."/>
            <person name="Mohd Noor M.I."/>
            <person name="Ong R.C."/>
            <person name="Putra M."/>
            <person name="Sireger I.Z."/>
            <person name="Indrioko S."/>
            <person name="Kosugi Y."/>
            <person name="Izuno A."/>
            <person name="Isagi Y."/>
            <person name="Lee S.L."/>
            <person name="Shimizu K.K."/>
        </authorList>
    </citation>
    <scope>NUCLEOTIDE SEQUENCE [LARGE SCALE GENOMIC DNA]</scope>
    <source>
        <strain evidence="1">214</strain>
    </source>
</reference>
<comment type="caution">
    <text evidence="1">The sequence shown here is derived from an EMBL/GenBank/DDBJ whole genome shotgun (WGS) entry which is preliminary data.</text>
</comment>
<organism evidence="1 2">
    <name type="scientific">Rubroshorea leprosula</name>
    <dbReference type="NCBI Taxonomy" id="152421"/>
    <lineage>
        <taxon>Eukaryota</taxon>
        <taxon>Viridiplantae</taxon>
        <taxon>Streptophyta</taxon>
        <taxon>Embryophyta</taxon>
        <taxon>Tracheophyta</taxon>
        <taxon>Spermatophyta</taxon>
        <taxon>Magnoliopsida</taxon>
        <taxon>eudicotyledons</taxon>
        <taxon>Gunneridae</taxon>
        <taxon>Pentapetalae</taxon>
        <taxon>rosids</taxon>
        <taxon>malvids</taxon>
        <taxon>Malvales</taxon>
        <taxon>Dipterocarpaceae</taxon>
        <taxon>Rubroshorea</taxon>
    </lineage>
</organism>
<gene>
    <name evidence="1" type="ORF">SLEP1_g57609</name>
</gene>
<dbReference type="EMBL" id="BPVZ01000412">
    <property type="protein sequence ID" value="GKV50932.1"/>
    <property type="molecule type" value="Genomic_DNA"/>
</dbReference>
<proteinExistence type="predicted"/>
<dbReference type="Proteomes" id="UP001054252">
    <property type="component" value="Unassembled WGS sequence"/>
</dbReference>
<keyword evidence="2" id="KW-1185">Reference proteome</keyword>
<name>A0AAV5MQS0_9ROSI</name>